<dbReference type="HOGENOM" id="CLU_3014474_0_0_1"/>
<dbReference type="AlphaFoldDB" id="A0A067PSR3"/>
<feature type="signal peptide" evidence="1">
    <location>
        <begin position="1"/>
        <end position="20"/>
    </location>
</feature>
<evidence type="ECO:0000256" key="1">
    <source>
        <dbReference type="SAM" id="SignalP"/>
    </source>
</evidence>
<feature type="chain" id="PRO_5001647752" evidence="1">
    <location>
        <begin position="21"/>
        <end position="56"/>
    </location>
</feature>
<reference evidence="3" key="1">
    <citation type="journal article" date="2014" name="Proc. Natl. Acad. Sci. U.S.A.">
        <title>Extensive sampling of basidiomycete genomes demonstrates inadequacy of the white-rot/brown-rot paradigm for wood decay fungi.</title>
        <authorList>
            <person name="Riley R."/>
            <person name="Salamov A.A."/>
            <person name="Brown D.W."/>
            <person name="Nagy L.G."/>
            <person name="Floudas D."/>
            <person name="Held B.W."/>
            <person name="Levasseur A."/>
            <person name="Lombard V."/>
            <person name="Morin E."/>
            <person name="Otillar R."/>
            <person name="Lindquist E.A."/>
            <person name="Sun H."/>
            <person name="LaButti K.M."/>
            <person name="Schmutz J."/>
            <person name="Jabbour D."/>
            <person name="Luo H."/>
            <person name="Baker S.E."/>
            <person name="Pisabarro A.G."/>
            <person name="Walton J.D."/>
            <person name="Blanchette R.A."/>
            <person name="Henrissat B."/>
            <person name="Martin F."/>
            <person name="Cullen D."/>
            <person name="Hibbett D.S."/>
            <person name="Grigoriev I.V."/>
        </authorList>
    </citation>
    <scope>NUCLEOTIDE SEQUENCE [LARGE SCALE GENOMIC DNA]</scope>
    <source>
        <strain evidence="3">MUCL 33604</strain>
    </source>
</reference>
<organism evidence="2 3">
    <name type="scientific">Jaapia argillacea MUCL 33604</name>
    <dbReference type="NCBI Taxonomy" id="933084"/>
    <lineage>
        <taxon>Eukaryota</taxon>
        <taxon>Fungi</taxon>
        <taxon>Dikarya</taxon>
        <taxon>Basidiomycota</taxon>
        <taxon>Agaricomycotina</taxon>
        <taxon>Agaricomycetes</taxon>
        <taxon>Agaricomycetidae</taxon>
        <taxon>Jaapiales</taxon>
        <taxon>Jaapiaceae</taxon>
        <taxon>Jaapia</taxon>
    </lineage>
</organism>
<proteinExistence type="predicted"/>
<evidence type="ECO:0000313" key="3">
    <source>
        <dbReference type="Proteomes" id="UP000027265"/>
    </source>
</evidence>
<dbReference type="Proteomes" id="UP000027265">
    <property type="component" value="Unassembled WGS sequence"/>
</dbReference>
<gene>
    <name evidence="2" type="ORF">JAAARDRAFT_72610</name>
</gene>
<keyword evidence="1" id="KW-0732">Signal</keyword>
<evidence type="ECO:0000313" key="2">
    <source>
        <dbReference type="EMBL" id="KDQ53361.1"/>
    </source>
</evidence>
<sequence length="56" mass="5907">MKCLTLAAIYLSTLITATISAPFEPIHPPPCNLVCVPPKATLCGNVCECTIGFCPE</sequence>
<keyword evidence="3" id="KW-1185">Reference proteome</keyword>
<name>A0A067PSR3_9AGAM</name>
<dbReference type="EMBL" id="KL197734">
    <property type="protein sequence ID" value="KDQ53361.1"/>
    <property type="molecule type" value="Genomic_DNA"/>
</dbReference>
<protein>
    <submittedName>
        <fullName evidence="2">Uncharacterized protein</fullName>
    </submittedName>
</protein>
<dbReference type="InParanoid" id="A0A067PSR3"/>
<accession>A0A067PSR3</accession>